<dbReference type="Proteomes" id="UP001259803">
    <property type="component" value="Unassembled WGS sequence"/>
</dbReference>
<evidence type="ECO:0000256" key="10">
    <source>
        <dbReference type="ARBA" id="ARBA00035861"/>
    </source>
</evidence>
<keyword evidence="4" id="KW-0235">DNA replication</keyword>
<name>A0ABU2ZHY5_9SPHN</name>
<keyword evidence="3" id="KW-0515">Mutator protein</keyword>
<evidence type="ECO:0000256" key="14">
    <source>
        <dbReference type="ARBA" id="ARBA00041592"/>
    </source>
</evidence>
<evidence type="ECO:0000256" key="7">
    <source>
        <dbReference type="ARBA" id="ARBA00022801"/>
    </source>
</evidence>
<proteinExistence type="inferred from homology"/>
<evidence type="ECO:0000256" key="15">
    <source>
        <dbReference type="ARBA" id="ARBA00041979"/>
    </source>
</evidence>
<dbReference type="PROSITE" id="PS51257">
    <property type="entry name" value="PROKAR_LIPOPROTEIN"/>
    <property type="match status" value="1"/>
</dbReference>
<dbReference type="RefSeq" id="WP_311339786.1">
    <property type="nucleotide sequence ID" value="NZ_JAVRHS010000002.1"/>
</dbReference>
<comment type="catalytic activity">
    <reaction evidence="10">
        <text>8-oxo-dGTP + H2O = 8-oxo-dGMP + diphosphate + H(+)</text>
        <dbReference type="Rhea" id="RHEA:31575"/>
        <dbReference type="ChEBI" id="CHEBI:15377"/>
        <dbReference type="ChEBI" id="CHEBI:15378"/>
        <dbReference type="ChEBI" id="CHEBI:33019"/>
        <dbReference type="ChEBI" id="CHEBI:63224"/>
        <dbReference type="ChEBI" id="CHEBI:77896"/>
        <dbReference type="EC" id="3.6.1.55"/>
    </reaction>
</comment>
<dbReference type="EMBL" id="JAVRHS010000002">
    <property type="protein sequence ID" value="MDT0575204.1"/>
    <property type="molecule type" value="Genomic_DNA"/>
</dbReference>
<evidence type="ECO:0000256" key="11">
    <source>
        <dbReference type="ARBA" id="ARBA00036904"/>
    </source>
</evidence>
<dbReference type="PRINTS" id="PR00502">
    <property type="entry name" value="NUDIXFAMILY"/>
</dbReference>
<keyword evidence="5" id="KW-0479">Metal-binding</keyword>
<evidence type="ECO:0000259" key="17">
    <source>
        <dbReference type="PROSITE" id="PS51462"/>
    </source>
</evidence>
<keyword evidence="19" id="KW-1185">Reference proteome</keyword>
<dbReference type="Pfam" id="PF00293">
    <property type="entry name" value="NUDIX"/>
    <property type="match status" value="1"/>
</dbReference>
<keyword evidence="9" id="KW-0234">DNA repair</keyword>
<keyword evidence="7 18" id="KW-0378">Hydrolase</keyword>
<dbReference type="Gene3D" id="3.90.79.10">
    <property type="entry name" value="Nucleoside Triphosphate Pyrophosphohydrolase"/>
    <property type="match status" value="1"/>
</dbReference>
<evidence type="ECO:0000256" key="2">
    <source>
        <dbReference type="ARBA" id="ARBA00005582"/>
    </source>
</evidence>
<evidence type="ECO:0000256" key="9">
    <source>
        <dbReference type="ARBA" id="ARBA00023204"/>
    </source>
</evidence>
<evidence type="ECO:0000256" key="1">
    <source>
        <dbReference type="ARBA" id="ARBA00001946"/>
    </source>
</evidence>
<evidence type="ECO:0000256" key="3">
    <source>
        <dbReference type="ARBA" id="ARBA00022457"/>
    </source>
</evidence>
<evidence type="ECO:0000313" key="19">
    <source>
        <dbReference type="Proteomes" id="UP001259803"/>
    </source>
</evidence>
<evidence type="ECO:0000256" key="5">
    <source>
        <dbReference type="ARBA" id="ARBA00022723"/>
    </source>
</evidence>
<dbReference type="PROSITE" id="PS51462">
    <property type="entry name" value="NUDIX"/>
    <property type="match status" value="1"/>
</dbReference>
<keyword evidence="6" id="KW-0227">DNA damage</keyword>
<dbReference type="InterPro" id="IPR015797">
    <property type="entry name" value="NUDIX_hydrolase-like_dom_sf"/>
</dbReference>
<comment type="cofactor">
    <cofactor evidence="1">
        <name>Mg(2+)</name>
        <dbReference type="ChEBI" id="CHEBI:18420"/>
    </cofactor>
</comment>
<dbReference type="PANTHER" id="PTHR47707:SF1">
    <property type="entry name" value="NUDIX HYDROLASE FAMILY PROTEIN"/>
    <property type="match status" value="1"/>
</dbReference>
<dbReference type="PANTHER" id="PTHR47707">
    <property type="entry name" value="8-OXO-DGTP DIPHOSPHATASE"/>
    <property type="match status" value="1"/>
</dbReference>
<sequence length="147" mass="15549">MTDLKNSAGNALPMLVVSCALVERDGAIIMHRRPPGTHHAGRWEFAGGKVEPGETPAAALTRELAEELSIRIAEQDLMPTGFVASSDAGPEGCGIVLLLYVCRRWTGEPQALNGAATASCQPAAICRLDLAPLDRLLVPQLRLALLG</sequence>
<evidence type="ECO:0000256" key="4">
    <source>
        <dbReference type="ARBA" id="ARBA00022705"/>
    </source>
</evidence>
<evidence type="ECO:0000256" key="13">
    <source>
        <dbReference type="ARBA" id="ARBA00040794"/>
    </source>
</evidence>
<protein>
    <recommendedName>
        <fullName evidence="13">8-oxo-dGTP diphosphatase</fullName>
        <ecNumber evidence="12">3.6.1.55</ecNumber>
    </recommendedName>
    <alternativeName>
        <fullName evidence="16">7,8-dihydro-8-oxoguanine-triphosphatase</fullName>
    </alternativeName>
    <alternativeName>
        <fullName evidence="15">Mutator protein MutT</fullName>
    </alternativeName>
    <alternativeName>
        <fullName evidence="14">dGTP pyrophosphohydrolase</fullName>
    </alternativeName>
</protein>
<dbReference type="InterPro" id="IPR020476">
    <property type="entry name" value="Nudix_hydrolase"/>
</dbReference>
<organism evidence="18 19">
    <name type="scientific">Croceicoccus esteveae</name>
    <dbReference type="NCBI Taxonomy" id="3075597"/>
    <lineage>
        <taxon>Bacteria</taxon>
        <taxon>Pseudomonadati</taxon>
        <taxon>Pseudomonadota</taxon>
        <taxon>Alphaproteobacteria</taxon>
        <taxon>Sphingomonadales</taxon>
        <taxon>Erythrobacteraceae</taxon>
        <taxon>Croceicoccus</taxon>
    </lineage>
</organism>
<dbReference type="InterPro" id="IPR000086">
    <property type="entry name" value="NUDIX_hydrolase_dom"/>
</dbReference>
<comment type="catalytic activity">
    <reaction evidence="11">
        <text>8-oxo-GTP + H2O = 8-oxo-GMP + diphosphate + H(+)</text>
        <dbReference type="Rhea" id="RHEA:67616"/>
        <dbReference type="ChEBI" id="CHEBI:15377"/>
        <dbReference type="ChEBI" id="CHEBI:15378"/>
        <dbReference type="ChEBI" id="CHEBI:33019"/>
        <dbReference type="ChEBI" id="CHEBI:143553"/>
        <dbReference type="ChEBI" id="CHEBI:145694"/>
    </reaction>
</comment>
<feature type="domain" description="Nudix hydrolase" evidence="17">
    <location>
        <begin position="12"/>
        <end position="147"/>
    </location>
</feature>
<comment type="caution">
    <text evidence="18">The sequence shown here is derived from an EMBL/GenBank/DDBJ whole genome shotgun (WGS) entry which is preliminary data.</text>
</comment>
<evidence type="ECO:0000256" key="16">
    <source>
        <dbReference type="ARBA" id="ARBA00042798"/>
    </source>
</evidence>
<dbReference type="InterPro" id="IPR047127">
    <property type="entry name" value="MutT-like"/>
</dbReference>
<comment type="similarity">
    <text evidence="2">Belongs to the Nudix hydrolase family.</text>
</comment>
<dbReference type="CDD" id="cd03425">
    <property type="entry name" value="NUDIX_MutT_NudA_like"/>
    <property type="match status" value="1"/>
</dbReference>
<accession>A0ABU2ZHY5</accession>
<evidence type="ECO:0000313" key="18">
    <source>
        <dbReference type="EMBL" id="MDT0575204.1"/>
    </source>
</evidence>
<gene>
    <name evidence="18" type="ORF">RM533_03275</name>
</gene>
<dbReference type="SUPFAM" id="SSF55811">
    <property type="entry name" value="Nudix"/>
    <property type="match status" value="1"/>
</dbReference>
<dbReference type="GO" id="GO:0016787">
    <property type="term" value="F:hydrolase activity"/>
    <property type="evidence" value="ECO:0007669"/>
    <property type="project" value="UniProtKB-KW"/>
</dbReference>
<evidence type="ECO:0000256" key="8">
    <source>
        <dbReference type="ARBA" id="ARBA00022842"/>
    </source>
</evidence>
<evidence type="ECO:0000256" key="12">
    <source>
        <dbReference type="ARBA" id="ARBA00038905"/>
    </source>
</evidence>
<evidence type="ECO:0000256" key="6">
    <source>
        <dbReference type="ARBA" id="ARBA00022763"/>
    </source>
</evidence>
<reference evidence="18 19" key="1">
    <citation type="submission" date="2023-09" db="EMBL/GenBank/DDBJ databases">
        <authorList>
            <person name="Rey-Velasco X."/>
        </authorList>
    </citation>
    <scope>NUCLEOTIDE SEQUENCE [LARGE SCALE GENOMIC DNA]</scope>
    <source>
        <strain evidence="18 19">F390</strain>
    </source>
</reference>
<dbReference type="EC" id="3.6.1.55" evidence="12"/>
<keyword evidence="8" id="KW-0460">Magnesium</keyword>